<evidence type="ECO:0000256" key="11">
    <source>
        <dbReference type="RuleBase" id="RU004106"/>
    </source>
</evidence>
<gene>
    <name evidence="13" type="ORF">AAY24_14270</name>
</gene>
<dbReference type="InterPro" id="IPR043132">
    <property type="entry name" value="BCAT-like_C"/>
</dbReference>
<dbReference type="InterPro" id="IPR050571">
    <property type="entry name" value="Class-IV_PLP-Dep_Aminotrnsfr"/>
</dbReference>
<accession>A0A0F7K190</accession>
<evidence type="ECO:0000256" key="4">
    <source>
        <dbReference type="ARBA" id="ARBA00022909"/>
    </source>
</evidence>
<evidence type="ECO:0000256" key="5">
    <source>
        <dbReference type="ARBA" id="ARBA00035633"/>
    </source>
</evidence>
<dbReference type="GO" id="GO:0005829">
    <property type="term" value="C:cytosol"/>
    <property type="evidence" value="ECO:0007669"/>
    <property type="project" value="TreeGrafter"/>
</dbReference>
<dbReference type="PROSITE" id="PS00770">
    <property type="entry name" value="AA_TRANSFER_CLASS_4"/>
    <property type="match status" value="1"/>
</dbReference>
<evidence type="ECO:0000256" key="9">
    <source>
        <dbReference type="ARBA" id="ARBA00069174"/>
    </source>
</evidence>
<dbReference type="EC" id="4.1.3.38" evidence="6"/>
<dbReference type="GO" id="GO:0008696">
    <property type="term" value="F:4-amino-4-deoxychorismate lyase activity"/>
    <property type="evidence" value="ECO:0007669"/>
    <property type="project" value="UniProtKB-EC"/>
</dbReference>
<organism evidence="13 14">
    <name type="scientific">Sedimenticola thiotaurini</name>
    <dbReference type="NCBI Taxonomy" id="1543721"/>
    <lineage>
        <taxon>Bacteria</taxon>
        <taxon>Pseudomonadati</taxon>
        <taxon>Pseudomonadota</taxon>
        <taxon>Gammaproteobacteria</taxon>
        <taxon>Chromatiales</taxon>
        <taxon>Sedimenticolaceae</taxon>
        <taxon>Sedimenticola</taxon>
    </lineage>
</organism>
<protein>
    <recommendedName>
        <fullName evidence="9">Aminodeoxychorismate lyase</fullName>
        <ecNumber evidence="6">4.1.3.38</ecNumber>
    </recommendedName>
    <alternativeName>
        <fullName evidence="10">4-amino-4-deoxychorismate lyase</fullName>
    </alternativeName>
</protein>
<dbReference type="InterPro" id="IPR018300">
    <property type="entry name" value="Aminotrans_IV_CS"/>
</dbReference>
<evidence type="ECO:0000256" key="2">
    <source>
        <dbReference type="ARBA" id="ARBA00009320"/>
    </source>
</evidence>
<comment type="similarity">
    <text evidence="2 11">Belongs to the class-IV pyridoxal-phosphate-dependent aminotransferase family.</text>
</comment>
<dbReference type="InterPro" id="IPR036038">
    <property type="entry name" value="Aminotransferase-like"/>
</dbReference>
<dbReference type="GO" id="GO:0008652">
    <property type="term" value="P:amino acid biosynthetic process"/>
    <property type="evidence" value="ECO:0007669"/>
    <property type="project" value="UniProtKB-ARBA"/>
</dbReference>
<dbReference type="InterPro" id="IPR001544">
    <property type="entry name" value="Aminotrans_IV"/>
</dbReference>
<dbReference type="AlphaFoldDB" id="A0A0F7K190"/>
<reference evidence="13 14" key="1">
    <citation type="journal article" date="2015" name="Genome Announc.">
        <title>Complete Genome Sequence of Sedimenticola thiotaurini Strain SIP-G1, a Polyphosphate- and Polyhydroxyalkanoate-Accumulating Sulfur-Oxidizing Gammaproteobacterium Isolated from Salt Marsh Sediments.</title>
        <authorList>
            <person name="Flood B.E."/>
            <person name="Jones D.S."/>
            <person name="Bailey J.V."/>
        </authorList>
    </citation>
    <scope>NUCLEOTIDE SEQUENCE [LARGE SCALE GENOMIC DNA]</scope>
    <source>
        <strain evidence="13 14">SIP-G1</strain>
    </source>
</reference>
<comment type="catalytic activity">
    <reaction evidence="7">
        <text>4-amino-4-deoxychorismate = 4-aminobenzoate + pyruvate + H(+)</text>
        <dbReference type="Rhea" id="RHEA:16201"/>
        <dbReference type="ChEBI" id="CHEBI:15361"/>
        <dbReference type="ChEBI" id="CHEBI:15378"/>
        <dbReference type="ChEBI" id="CHEBI:17836"/>
        <dbReference type="ChEBI" id="CHEBI:58406"/>
        <dbReference type="EC" id="4.1.3.38"/>
    </reaction>
</comment>
<evidence type="ECO:0000256" key="8">
    <source>
        <dbReference type="ARBA" id="ARBA00054027"/>
    </source>
</evidence>
<comment type="cofactor">
    <cofactor evidence="1 12">
        <name>pyridoxal 5'-phosphate</name>
        <dbReference type="ChEBI" id="CHEBI:597326"/>
    </cofactor>
</comment>
<dbReference type="GO" id="GO:0046656">
    <property type="term" value="P:folic acid biosynthetic process"/>
    <property type="evidence" value="ECO:0007669"/>
    <property type="project" value="UniProtKB-KW"/>
</dbReference>
<keyword evidence="14" id="KW-1185">Reference proteome</keyword>
<evidence type="ECO:0000256" key="7">
    <source>
        <dbReference type="ARBA" id="ARBA00049529"/>
    </source>
</evidence>
<keyword evidence="3 12" id="KW-0663">Pyridoxal phosphate</keyword>
<comment type="function">
    <text evidence="8">Involved in the biosynthesis of p-aminobenzoate (PABA), a precursor of tetrahydrofolate. Converts 4-amino-4-deoxychorismate into 4-aminobenzoate (PABA) and pyruvate.</text>
</comment>
<sequence>MAGVGHNRSPAGPPEIYLNGRFLPPDEGKISVMDRGFLFGDGVYEVIPCYAGRLFRLEHHLQRLDNSLHGIRMPNPLDRAQWQAILERLIAQLPGADQSIYLQITRGSSGRREHAIPSGIEPTVFAMTQPAVYPDATTLATGIKAITLDDTRWKHCDIKAITLLANVLLRSEAKDRGAAEAILIRDGFAIEGAASNLFIVQAGQIITPPKSDHLLPGITRDLVLELAQQHQLPCRESPISRQMLDRADEVWVTSSSKEVTAVVELDGHPVGNGRPGPIYGRMARFYSDYKALLQTGRLASGMT</sequence>
<comment type="pathway">
    <text evidence="5">Cofactor biosynthesis; tetrahydrofolate biosynthesis; 4-aminobenzoate from chorismate: step 2/2.</text>
</comment>
<dbReference type="Gene3D" id="3.30.470.10">
    <property type="match status" value="1"/>
</dbReference>
<evidence type="ECO:0000256" key="3">
    <source>
        <dbReference type="ARBA" id="ARBA00022898"/>
    </source>
</evidence>
<evidence type="ECO:0000313" key="14">
    <source>
        <dbReference type="Proteomes" id="UP000034410"/>
    </source>
</evidence>
<dbReference type="Proteomes" id="UP000034410">
    <property type="component" value="Chromosome"/>
</dbReference>
<dbReference type="SUPFAM" id="SSF56752">
    <property type="entry name" value="D-aminoacid aminotransferase-like PLP-dependent enzymes"/>
    <property type="match status" value="1"/>
</dbReference>
<dbReference type="PATRIC" id="fig|1543721.4.peg.2955"/>
<proteinExistence type="inferred from homology"/>
<dbReference type="Gene3D" id="3.20.10.10">
    <property type="entry name" value="D-amino Acid Aminotransferase, subunit A, domain 2"/>
    <property type="match status" value="1"/>
</dbReference>
<dbReference type="OrthoDB" id="21319at2"/>
<evidence type="ECO:0000256" key="12">
    <source>
        <dbReference type="RuleBase" id="RU004516"/>
    </source>
</evidence>
<dbReference type="Pfam" id="PF01063">
    <property type="entry name" value="Aminotran_4"/>
    <property type="match status" value="1"/>
</dbReference>
<dbReference type="PANTHER" id="PTHR42743:SF10">
    <property type="entry name" value="D-ALANINE AMINOTRANSFERASE"/>
    <property type="match status" value="1"/>
</dbReference>
<evidence type="ECO:0000256" key="6">
    <source>
        <dbReference type="ARBA" id="ARBA00035676"/>
    </source>
</evidence>
<dbReference type="FunFam" id="3.20.10.10:FF:000002">
    <property type="entry name" value="D-alanine aminotransferase"/>
    <property type="match status" value="1"/>
</dbReference>
<evidence type="ECO:0000313" key="13">
    <source>
        <dbReference type="EMBL" id="AKH21334.1"/>
    </source>
</evidence>
<evidence type="ECO:0000256" key="1">
    <source>
        <dbReference type="ARBA" id="ARBA00001933"/>
    </source>
</evidence>
<evidence type="ECO:0000256" key="10">
    <source>
        <dbReference type="ARBA" id="ARBA00080135"/>
    </source>
</evidence>
<dbReference type="CDD" id="cd01558">
    <property type="entry name" value="D-AAT_like"/>
    <property type="match status" value="1"/>
</dbReference>
<name>A0A0F7K190_9GAMM</name>
<keyword evidence="4" id="KW-0289">Folate biosynthesis</keyword>
<dbReference type="RefSeq" id="WP_046860263.1">
    <property type="nucleotide sequence ID" value="NZ_CP011412.1"/>
</dbReference>
<dbReference type="PANTHER" id="PTHR42743">
    <property type="entry name" value="AMINO-ACID AMINOTRANSFERASE"/>
    <property type="match status" value="1"/>
</dbReference>
<dbReference type="EMBL" id="CP011412">
    <property type="protein sequence ID" value="AKH21334.1"/>
    <property type="molecule type" value="Genomic_DNA"/>
</dbReference>
<dbReference type="InterPro" id="IPR043131">
    <property type="entry name" value="BCAT-like_N"/>
</dbReference>
<dbReference type="KEGG" id="seds:AAY24_14270"/>